<feature type="compositionally biased region" description="Basic and acidic residues" evidence="7">
    <location>
        <begin position="406"/>
        <end position="417"/>
    </location>
</feature>
<feature type="compositionally biased region" description="Basic and acidic residues" evidence="7">
    <location>
        <begin position="347"/>
        <end position="362"/>
    </location>
</feature>
<dbReference type="AlphaFoldDB" id="A0A6C2UFT5"/>
<dbReference type="HAMAP" id="MF_00291_B">
    <property type="entry name" value="Ribosomal_uS2_B"/>
    <property type="match status" value="1"/>
</dbReference>
<organism evidence="8 9">
    <name type="scientific">Pontiella sulfatireligans</name>
    <dbReference type="NCBI Taxonomy" id="2750658"/>
    <lineage>
        <taxon>Bacteria</taxon>
        <taxon>Pseudomonadati</taxon>
        <taxon>Kiritimatiellota</taxon>
        <taxon>Kiritimatiellia</taxon>
        <taxon>Kiritimatiellales</taxon>
        <taxon>Pontiellaceae</taxon>
        <taxon>Pontiella</taxon>
    </lineage>
</organism>
<dbReference type="RefSeq" id="WP_136060235.1">
    <property type="nucleotide sequence ID" value="NZ_CAAHFH010000001.1"/>
</dbReference>
<dbReference type="GO" id="GO:0006412">
    <property type="term" value="P:translation"/>
    <property type="evidence" value="ECO:0007669"/>
    <property type="project" value="UniProtKB-UniRule"/>
</dbReference>
<dbReference type="InterPro" id="IPR005706">
    <property type="entry name" value="Ribosomal_uS2_bac/mit/plastid"/>
</dbReference>
<dbReference type="Gene3D" id="1.10.287.610">
    <property type="entry name" value="Helix hairpin bin"/>
    <property type="match status" value="1"/>
</dbReference>
<accession>A0A6C2UFT5</accession>
<evidence type="ECO:0000256" key="6">
    <source>
        <dbReference type="RuleBase" id="RU003631"/>
    </source>
</evidence>
<evidence type="ECO:0000256" key="3">
    <source>
        <dbReference type="ARBA" id="ARBA00023274"/>
    </source>
</evidence>
<keyword evidence="3 5" id="KW-0687">Ribonucleoprotein</keyword>
<evidence type="ECO:0000256" key="5">
    <source>
        <dbReference type="HAMAP-Rule" id="MF_00291"/>
    </source>
</evidence>
<dbReference type="NCBIfam" id="TIGR01011">
    <property type="entry name" value="rpsB_bact"/>
    <property type="match status" value="1"/>
</dbReference>
<dbReference type="InterPro" id="IPR001865">
    <property type="entry name" value="Ribosomal_uS2"/>
</dbReference>
<dbReference type="PANTHER" id="PTHR12534:SF0">
    <property type="entry name" value="SMALL RIBOSOMAL SUBUNIT PROTEIN US2M"/>
    <property type="match status" value="1"/>
</dbReference>
<feature type="compositionally biased region" description="Low complexity" evidence="7">
    <location>
        <begin position="331"/>
        <end position="343"/>
    </location>
</feature>
<comment type="similarity">
    <text evidence="1 5 6">Belongs to the universal ribosomal protein uS2 family.</text>
</comment>
<evidence type="ECO:0000313" key="9">
    <source>
        <dbReference type="Proteomes" id="UP000346198"/>
    </source>
</evidence>
<dbReference type="FunFam" id="1.10.287.610:FF:000001">
    <property type="entry name" value="30S ribosomal protein S2"/>
    <property type="match status" value="1"/>
</dbReference>
<sequence length="417" mass="46022">MADTFTKTVGVQDLLDAGLHFGHQTKRWNPKMKRYIHGAKNGIYIIDLTKTLSQLELAQTFLNDVIMRGEKILFVGTKKQAREIFKTTAEDTNQPYVIHRWLGGMLTNNKTIRSSVSRMRELQKMEKDGTMEKLLKKEVSVLRRELTKLERNLSGIADMEKKPGALFVVDLKREHLALAEAKRLNIPIVALVDTNADPDLVSYPIPGNDDSLRSVGLIAEVLGETIKAADAEYTAKAKAEREAREKVEAAEREKAKIAREERQKKEAEEKKKREEVLKKIKEQKKKADAVKKTEAAAAKKAEAKAAKEAEKAASEAVKEEAPAEKPKAEEVAPVAVAETPVEATAEEAVKEEAPAEEPKAEEAAPVAVEETPVEAPVEEAAPVAEETPAEEIKEEAPVAEEAAEAPAEKKSEDKKDA</sequence>
<gene>
    <name evidence="5 8" type="primary">rpsB</name>
    <name evidence="8" type="ORF">SCARR_00832</name>
</gene>
<evidence type="ECO:0000313" key="8">
    <source>
        <dbReference type="EMBL" id="VGO18779.1"/>
    </source>
</evidence>
<dbReference type="CDD" id="cd01425">
    <property type="entry name" value="RPS2"/>
    <property type="match status" value="1"/>
</dbReference>
<name>A0A6C2UFT5_9BACT</name>
<dbReference type="PROSITE" id="PS00962">
    <property type="entry name" value="RIBOSOMAL_S2_1"/>
    <property type="match status" value="1"/>
</dbReference>
<dbReference type="InterPro" id="IPR018130">
    <property type="entry name" value="Ribosomal_uS2_CS"/>
</dbReference>
<protein>
    <recommendedName>
        <fullName evidence="4 5">Small ribosomal subunit protein uS2</fullName>
    </recommendedName>
</protein>
<keyword evidence="2 5" id="KW-0689">Ribosomal protein</keyword>
<dbReference type="SUPFAM" id="SSF52313">
    <property type="entry name" value="Ribosomal protein S2"/>
    <property type="match status" value="1"/>
</dbReference>
<dbReference type="Pfam" id="PF00318">
    <property type="entry name" value="Ribosomal_S2"/>
    <property type="match status" value="1"/>
</dbReference>
<evidence type="ECO:0000256" key="1">
    <source>
        <dbReference type="ARBA" id="ARBA00006242"/>
    </source>
</evidence>
<dbReference type="PROSITE" id="PS00963">
    <property type="entry name" value="RIBOSOMAL_S2_2"/>
    <property type="match status" value="1"/>
</dbReference>
<reference evidence="8 9" key="1">
    <citation type="submission" date="2019-04" db="EMBL/GenBank/DDBJ databases">
        <authorList>
            <person name="Van Vliet M D."/>
        </authorList>
    </citation>
    <scope>NUCLEOTIDE SEQUENCE [LARGE SCALE GENOMIC DNA]</scope>
    <source>
        <strain evidence="8 9">F21</strain>
    </source>
</reference>
<keyword evidence="9" id="KW-1185">Reference proteome</keyword>
<evidence type="ECO:0000256" key="2">
    <source>
        <dbReference type="ARBA" id="ARBA00022980"/>
    </source>
</evidence>
<feature type="compositionally biased region" description="Basic and acidic residues" evidence="7">
    <location>
        <begin position="282"/>
        <end position="330"/>
    </location>
</feature>
<dbReference type="Proteomes" id="UP000346198">
    <property type="component" value="Unassembled WGS sequence"/>
</dbReference>
<dbReference type="PRINTS" id="PR00395">
    <property type="entry name" value="RIBOSOMALS2"/>
</dbReference>
<evidence type="ECO:0000256" key="7">
    <source>
        <dbReference type="SAM" id="MobiDB-lite"/>
    </source>
</evidence>
<dbReference type="EMBL" id="CAAHFH010000001">
    <property type="protein sequence ID" value="VGO18779.1"/>
    <property type="molecule type" value="Genomic_DNA"/>
</dbReference>
<evidence type="ECO:0000256" key="4">
    <source>
        <dbReference type="ARBA" id="ARBA00035256"/>
    </source>
</evidence>
<dbReference type="PANTHER" id="PTHR12534">
    <property type="entry name" value="30S RIBOSOMAL PROTEIN S2 PROKARYOTIC AND ORGANELLAR"/>
    <property type="match status" value="1"/>
</dbReference>
<dbReference type="GO" id="GO:0022627">
    <property type="term" value="C:cytosolic small ribosomal subunit"/>
    <property type="evidence" value="ECO:0007669"/>
    <property type="project" value="TreeGrafter"/>
</dbReference>
<dbReference type="GO" id="GO:0003735">
    <property type="term" value="F:structural constituent of ribosome"/>
    <property type="evidence" value="ECO:0007669"/>
    <property type="project" value="InterPro"/>
</dbReference>
<feature type="region of interest" description="Disordered" evidence="7">
    <location>
        <begin position="282"/>
        <end position="417"/>
    </location>
</feature>
<dbReference type="InterPro" id="IPR023591">
    <property type="entry name" value="Ribosomal_uS2_flav_dom_sf"/>
</dbReference>
<dbReference type="Gene3D" id="3.40.50.10490">
    <property type="entry name" value="Glucose-6-phosphate isomerase like protein, domain 1"/>
    <property type="match status" value="1"/>
</dbReference>
<feature type="compositionally biased region" description="Low complexity" evidence="7">
    <location>
        <begin position="363"/>
        <end position="386"/>
    </location>
</feature>
<proteinExistence type="inferred from homology"/>